<organism evidence="2 3">
    <name type="scientific">Balaenoptera physalus</name>
    <name type="common">Fin whale</name>
    <name type="synonym">Balaena physalus</name>
    <dbReference type="NCBI Taxonomy" id="9770"/>
    <lineage>
        <taxon>Eukaryota</taxon>
        <taxon>Metazoa</taxon>
        <taxon>Chordata</taxon>
        <taxon>Craniata</taxon>
        <taxon>Vertebrata</taxon>
        <taxon>Euteleostomi</taxon>
        <taxon>Mammalia</taxon>
        <taxon>Eutheria</taxon>
        <taxon>Laurasiatheria</taxon>
        <taxon>Artiodactyla</taxon>
        <taxon>Whippomorpha</taxon>
        <taxon>Cetacea</taxon>
        <taxon>Mysticeti</taxon>
        <taxon>Balaenopteridae</taxon>
        <taxon>Balaenoptera</taxon>
    </lineage>
</organism>
<dbReference type="AlphaFoldDB" id="A0A6A1QCB9"/>
<evidence type="ECO:0000313" key="2">
    <source>
        <dbReference type="EMBL" id="KAB0404884.1"/>
    </source>
</evidence>
<proteinExistence type="predicted"/>
<comment type="caution">
    <text evidence="2">The sequence shown here is derived from an EMBL/GenBank/DDBJ whole genome shotgun (WGS) entry which is preliminary data.</text>
</comment>
<protein>
    <submittedName>
        <fullName evidence="2">Uncharacterized protein</fullName>
    </submittedName>
</protein>
<keyword evidence="3" id="KW-1185">Reference proteome</keyword>
<feature type="compositionally biased region" description="Polar residues" evidence="1">
    <location>
        <begin position="1"/>
        <end position="10"/>
    </location>
</feature>
<dbReference type="EMBL" id="SGJD01000519">
    <property type="protein sequence ID" value="KAB0404884.1"/>
    <property type="molecule type" value="Genomic_DNA"/>
</dbReference>
<sequence>LLKTGQCHSSKGNRRAGERSYHSFYSRSSTEIFPEDPILADEPKINFSCTHSVFIAQRILLKPRKQTKPPKEIKHSRIMWDTKLKYFGVYKKFRAKIVTLNFPNYSGKLTCNKTGL</sequence>
<accession>A0A6A1QCB9</accession>
<evidence type="ECO:0000313" key="3">
    <source>
        <dbReference type="Proteomes" id="UP000437017"/>
    </source>
</evidence>
<feature type="non-terminal residue" evidence="2">
    <location>
        <position position="1"/>
    </location>
</feature>
<name>A0A6A1QCB9_BALPH</name>
<dbReference type="Proteomes" id="UP000437017">
    <property type="component" value="Unassembled WGS sequence"/>
</dbReference>
<reference evidence="2 3" key="1">
    <citation type="journal article" date="2019" name="PLoS ONE">
        <title>Genomic analyses reveal an absence of contemporary introgressive admixture between fin whales and blue whales, despite known hybrids.</title>
        <authorList>
            <person name="Westbury M.V."/>
            <person name="Petersen B."/>
            <person name="Lorenzen E.D."/>
        </authorList>
    </citation>
    <scope>NUCLEOTIDE SEQUENCE [LARGE SCALE GENOMIC DNA]</scope>
    <source>
        <strain evidence="2">FinWhale-01</strain>
    </source>
</reference>
<evidence type="ECO:0000256" key="1">
    <source>
        <dbReference type="SAM" id="MobiDB-lite"/>
    </source>
</evidence>
<feature type="region of interest" description="Disordered" evidence="1">
    <location>
        <begin position="1"/>
        <end position="21"/>
    </location>
</feature>
<gene>
    <name evidence="2" type="ORF">E2I00_012196</name>
</gene>